<dbReference type="Gene3D" id="1.25.10.10">
    <property type="entry name" value="Leucine-rich Repeat Variant"/>
    <property type="match status" value="1"/>
</dbReference>
<dbReference type="InterPro" id="IPR016024">
    <property type="entry name" value="ARM-type_fold"/>
</dbReference>
<name>A0A388LYK1_CHABU</name>
<sequence length="279" mass="29896">MAVYLLQVVVEAEVFPKIFTCLKDADLVVRKNAGTMIREVAKHTPELAQLIVSNGGVGALVDYVAESEGNNRLPGIMALGYISAFSETLALSVIASKGIAPIMHALVNEPEDHVKSASAWSLGQIGRHSPDHAKAIADSGSLQHLVAAHVAMTSSDDLKTKTKRALKGIVERLTFLPALDSLLQEPRAPESVIKYVLHQIAKVLPNDSESRHSFVTSGGFAKVQQLQAAPGTKLREHVDAINSCYPDEIVKYYSPGYSESLLKKLLPATTAAPAVVATQ</sequence>
<organism evidence="1 2">
    <name type="scientific">Chara braunii</name>
    <name type="common">Braun's stonewort</name>
    <dbReference type="NCBI Taxonomy" id="69332"/>
    <lineage>
        <taxon>Eukaryota</taxon>
        <taxon>Viridiplantae</taxon>
        <taxon>Streptophyta</taxon>
        <taxon>Charophyceae</taxon>
        <taxon>Charales</taxon>
        <taxon>Characeae</taxon>
        <taxon>Chara</taxon>
    </lineage>
</organism>
<accession>A0A388LYK1</accession>
<evidence type="ECO:0000313" key="1">
    <source>
        <dbReference type="EMBL" id="GBG87410.1"/>
    </source>
</evidence>
<dbReference type="OrthoDB" id="522946at2759"/>
<keyword evidence="2" id="KW-1185">Reference proteome</keyword>
<dbReference type="EMBL" id="BFEA01000611">
    <property type="protein sequence ID" value="GBG87410.1"/>
    <property type="molecule type" value="Genomic_DNA"/>
</dbReference>
<dbReference type="AlphaFoldDB" id="A0A388LYK1"/>
<dbReference type="PANTHER" id="PTHR23314">
    <property type="entry name" value="SPERM-ASSOCIATED ANTIGEN 6 ARMADILLO REPEAT-CONTAINING"/>
    <property type="match status" value="1"/>
</dbReference>
<dbReference type="InterPro" id="IPR011989">
    <property type="entry name" value="ARM-like"/>
</dbReference>
<dbReference type="GO" id="GO:0015630">
    <property type="term" value="C:microtubule cytoskeleton"/>
    <property type="evidence" value="ECO:0007669"/>
    <property type="project" value="TreeGrafter"/>
</dbReference>
<dbReference type="PANTHER" id="PTHR23314:SF0">
    <property type="entry name" value="SPERM-ASSOCIATED ANTIGEN 6"/>
    <property type="match status" value="1"/>
</dbReference>
<dbReference type="OMA" id="CEPRWAG"/>
<reference evidence="1 2" key="1">
    <citation type="journal article" date="2018" name="Cell">
        <title>The Chara Genome: Secondary Complexity and Implications for Plant Terrestrialization.</title>
        <authorList>
            <person name="Nishiyama T."/>
            <person name="Sakayama H."/>
            <person name="Vries J.D."/>
            <person name="Buschmann H."/>
            <person name="Saint-Marcoux D."/>
            <person name="Ullrich K.K."/>
            <person name="Haas F.B."/>
            <person name="Vanderstraeten L."/>
            <person name="Becker D."/>
            <person name="Lang D."/>
            <person name="Vosolsobe S."/>
            <person name="Rombauts S."/>
            <person name="Wilhelmsson P.K.I."/>
            <person name="Janitza P."/>
            <person name="Kern R."/>
            <person name="Heyl A."/>
            <person name="Rumpler F."/>
            <person name="Villalobos L.I.A.C."/>
            <person name="Clay J.M."/>
            <person name="Skokan R."/>
            <person name="Toyoda A."/>
            <person name="Suzuki Y."/>
            <person name="Kagoshima H."/>
            <person name="Schijlen E."/>
            <person name="Tajeshwar N."/>
            <person name="Catarino B."/>
            <person name="Hetherington A.J."/>
            <person name="Saltykova A."/>
            <person name="Bonnot C."/>
            <person name="Breuninger H."/>
            <person name="Symeonidi A."/>
            <person name="Radhakrishnan G.V."/>
            <person name="Van Nieuwerburgh F."/>
            <person name="Deforce D."/>
            <person name="Chang C."/>
            <person name="Karol K.G."/>
            <person name="Hedrich R."/>
            <person name="Ulvskov P."/>
            <person name="Glockner G."/>
            <person name="Delwiche C.F."/>
            <person name="Petrasek J."/>
            <person name="Van de Peer Y."/>
            <person name="Friml J."/>
            <person name="Beilby M."/>
            <person name="Dolan L."/>
            <person name="Kohara Y."/>
            <person name="Sugano S."/>
            <person name="Fujiyama A."/>
            <person name="Delaux P.-M."/>
            <person name="Quint M."/>
            <person name="TheiBen G."/>
            <person name="Hagemann M."/>
            <person name="Harholt J."/>
            <person name="Dunand C."/>
            <person name="Zachgo S."/>
            <person name="Langdale J."/>
            <person name="Maumus F."/>
            <person name="Straeten D.V.D."/>
            <person name="Gould S.B."/>
            <person name="Rensing S.A."/>
        </authorList>
    </citation>
    <scope>NUCLEOTIDE SEQUENCE [LARGE SCALE GENOMIC DNA]</scope>
    <source>
        <strain evidence="1 2">S276</strain>
    </source>
</reference>
<dbReference type="Proteomes" id="UP000265515">
    <property type="component" value="Unassembled WGS sequence"/>
</dbReference>
<evidence type="ECO:0000313" key="2">
    <source>
        <dbReference type="Proteomes" id="UP000265515"/>
    </source>
</evidence>
<dbReference type="SUPFAM" id="SSF48371">
    <property type="entry name" value="ARM repeat"/>
    <property type="match status" value="1"/>
</dbReference>
<proteinExistence type="predicted"/>
<dbReference type="Gramene" id="GBG87410">
    <property type="protein sequence ID" value="GBG87410"/>
    <property type="gene ID" value="CBR_g45467"/>
</dbReference>
<gene>
    <name evidence="1" type="ORF">CBR_g45467</name>
</gene>
<dbReference type="GO" id="GO:0003341">
    <property type="term" value="P:cilium movement"/>
    <property type="evidence" value="ECO:0007669"/>
    <property type="project" value="TreeGrafter"/>
</dbReference>
<dbReference type="STRING" id="69332.A0A388LYK1"/>
<dbReference type="GO" id="GO:0008017">
    <property type="term" value="F:microtubule binding"/>
    <property type="evidence" value="ECO:0007669"/>
    <property type="project" value="TreeGrafter"/>
</dbReference>
<evidence type="ECO:0008006" key="3">
    <source>
        <dbReference type="Google" id="ProtNLM"/>
    </source>
</evidence>
<comment type="caution">
    <text evidence="1">The sequence shown here is derived from an EMBL/GenBank/DDBJ whole genome shotgun (WGS) entry which is preliminary data.</text>
</comment>
<protein>
    <recommendedName>
        <fullName evidence="3">Sperm-associated antigen 6</fullName>
    </recommendedName>
</protein>